<protein>
    <submittedName>
        <fullName evidence="2">Uncharacterized protein</fullName>
    </submittedName>
</protein>
<dbReference type="AlphaFoldDB" id="A0A6C0C4B8"/>
<feature type="compositionally biased region" description="Basic residues" evidence="1">
    <location>
        <begin position="177"/>
        <end position="207"/>
    </location>
</feature>
<proteinExistence type="predicted"/>
<accession>A0A6C0C4B8</accession>
<evidence type="ECO:0000256" key="1">
    <source>
        <dbReference type="SAM" id="MobiDB-lite"/>
    </source>
</evidence>
<feature type="compositionally biased region" description="Basic and acidic residues" evidence="1">
    <location>
        <begin position="26"/>
        <end position="44"/>
    </location>
</feature>
<dbReference type="EMBL" id="MN739317">
    <property type="protein sequence ID" value="QHS98498.1"/>
    <property type="molecule type" value="Genomic_DNA"/>
</dbReference>
<evidence type="ECO:0000313" key="2">
    <source>
        <dbReference type="EMBL" id="QHS98498.1"/>
    </source>
</evidence>
<sequence>MSESLHLDDLIGPPVPPEIIRTNRTRHGEMNKHDIFASKEEKQRGVQPGGRRRKKSRKIKRRKRPIGRSGKKNTRKKTATVHKFKIIKRNPLTIKIFEKQGKKWVLKETHVAQKGGTRKKYDTRQSFAAVNFIKIKRLEGMAMHKIKQEWINILRNKNEWKKYIPTPQSNPQEGGRRKTRRRKTRKKRRRKTKRKKTKRRRRKKTRRQIGCNK</sequence>
<reference evidence="2" key="1">
    <citation type="journal article" date="2020" name="Nature">
        <title>Giant virus diversity and host interactions through global metagenomics.</title>
        <authorList>
            <person name="Schulz F."/>
            <person name="Roux S."/>
            <person name="Paez-Espino D."/>
            <person name="Jungbluth S."/>
            <person name="Walsh D.A."/>
            <person name="Denef V.J."/>
            <person name="McMahon K.D."/>
            <person name="Konstantinidis K.T."/>
            <person name="Eloe-Fadrosh E.A."/>
            <person name="Kyrpides N.C."/>
            <person name="Woyke T."/>
        </authorList>
    </citation>
    <scope>NUCLEOTIDE SEQUENCE</scope>
    <source>
        <strain evidence="2">GVMAG-M-3300020185-18</strain>
    </source>
</reference>
<name>A0A6C0C4B8_9ZZZZ</name>
<organism evidence="2">
    <name type="scientific">viral metagenome</name>
    <dbReference type="NCBI Taxonomy" id="1070528"/>
    <lineage>
        <taxon>unclassified sequences</taxon>
        <taxon>metagenomes</taxon>
        <taxon>organismal metagenomes</taxon>
    </lineage>
</organism>
<feature type="region of interest" description="Disordered" evidence="1">
    <location>
        <begin position="162"/>
        <end position="213"/>
    </location>
</feature>
<feature type="compositionally biased region" description="Basic residues" evidence="1">
    <location>
        <begin position="50"/>
        <end position="79"/>
    </location>
</feature>
<feature type="region of interest" description="Disordered" evidence="1">
    <location>
        <begin position="1"/>
        <end position="79"/>
    </location>
</feature>